<dbReference type="AlphaFoldDB" id="A0A371FW40"/>
<dbReference type="InterPro" id="IPR036875">
    <property type="entry name" value="Znf_CCHC_sf"/>
</dbReference>
<dbReference type="EMBL" id="QJKJ01007615">
    <property type="protein sequence ID" value="RDX82534.1"/>
    <property type="molecule type" value="Genomic_DNA"/>
</dbReference>
<accession>A0A371FW40</accession>
<sequence>MNLWVEYTDIIYASLTFDGLSSVQIVHEITKQDQFLMKLRSNFESIRSNLMHRNLVPSLDSCLNHLLHEEQCLLILFLIEEQKSSIVPMAYVAHGKLGRHDLSVVQCFCCKQFGHYASRCICYQGMPNKATNANYNNFYNLISPLHLGRASNHMTSNAQLLTNIKKYFENLKIHIVDGNQLPITTTSDISSSLTNIFISPGLMSNLVFVGQLVIMIVESNSPNLVILCKINTQGR</sequence>
<dbReference type="SUPFAM" id="SSF57756">
    <property type="entry name" value="Retrovirus zinc finger-like domains"/>
    <property type="match status" value="1"/>
</dbReference>
<evidence type="ECO:0008006" key="3">
    <source>
        <dbReference type="Google" id="ProtNLM"/>
    </source>
</evidence>
<organism evidence="1 2">
    <name type="scientific">Mucuna pruriens</name>
    <name type="common">Velvet bean</name>
    <name type="synonym">Dolichos pruriens</name>
    <dbReference type="NCBI Taxonomy" id="157652"/>
    <lineage>
        <taxon>Eukaryota</taxon>
        <taxon>Viridiplantae</taxon>
        <taxon>Streptophyta</taxon>
        <taxon>Embryophyta</taxon>
        <taxon>Tracheophyta</taxon>
        <taxon>Spermatophyta</taxon>
        <taxon>Magnoliopsida</taxon>
        <taxon>eudicotyledons</taxon>
        <taxon>Gunneridae</taxon>
        <taxon>Pentapetalae</taxon>
        <taxon>rosids</taxon>
        <taxon>fabids</taxon>
        <taxon>Fabales</taxon>
        <taxon>Fabaceae</taxon>
        <taxon>Papilionoideae</taxon>
        <taxon>50 kb inversion clade</taxon>
        <taxon>NPAAA clade</taxon>
        <taxon>indigoferoid/millettioid clade</taxon>
        <taxon>Phaseoleae</taxon>
        <taxon>Mucuna</taxon>
    </lineage>
</organism>
<dbReference type="OrthoDB" id="1706811at2759"/>
<name>A0A371FW40_MUCPR</name>
<evidence type="ECO:0000313" key="2">
    <source>
        <dbReference type="Proteomes" id="UP000257109"/>
    </source>
</evidence>
<protein>
    <recommendedName>
        <fullName evidence="3">CCHC-type domain-containing protein</fullName>
    </recommendedName>
</protein>
<dbReference type="PANTHER" id="PTHR34222:SF100">
    <property type="entry name" value="CCHC-TYPE DOMAIN-CONTAINING PROTEIN"/>
    <property type="match status" value="1"/>
</dbReference>
<evidence type="ECO:0000313" key="1">
    <source>
        <dbReference type="EMBL" id="RDX82534.1"/>
    </source>
</evidence>
<comment type="caution">
    <text evidence="1">The sequence shown here is derived from an EMBL/GenBank/DDBJ whole genome shotgun (WGS) entry which is preliminary data.</text>
</comment>
<keyword evidence="2" id="KW-1185">Reference proteome</keyword>
<dbReference type="GO" id="GO:0003676">
    <property type="term" value="F:nucleic acid binding"/>
    <property type="evidence" value="ECO:0007669"/>
    <property type="project" value="InterPro"/>
</dbReference>
<reference evidence="1" key="1">
    <citation type="submission" date="2018-05" db="EMBL/GenBank/DDBJ databases">
        <title>Draft genome of Mucuna pruriens seed.</title>
        <authorList>
            <person name="Nnadi N.E."/>
            <person name="Vos R."/>
            <person name="Hasami M.H."/>
            <person name="Devisetty U.K."/>
            <person name="Aguiy J.C."/>
        </authorList>
    </citation>
    <scope>NUCLEOTIDE SEQUENCE [LARGE SCALE GENOMIC DNA]</scope>
    <source>
        <strain evidence="1">JCA_2017</strain>
    </source>
</reference>
<dbReference type="GO" id="GO:0008270">
    <property type="term" value="F:zinc ion binding"/>
    <property type="evidence" value="ECO:0007669"/>
    <property type="project" value="InterPro"/>
</dbReference>
<proteinExistence type="predicted"/>
<dbReference type="Proteomes" id="UP000257109">
    <property type="component" value="Unassembled WGS sequence"/>
</dbReference>
<gene>
    <name evidence="1" type="ORF">CR513_36659</name>
</gene>
<feature type="non-terminal residue" evidence="1">
    <location>
        <position position="1"/>
    </location>
</feature>
<dbReference type="PANTHER" id="PTHR34222">
    <property type="entry name" value="GAG_PRE-INTEGRS DOMAIN-CONTAINING PROTEIN"/>
    <property type="match status" value="1"/>
</dbReference>